<name>A0A0G0NK15_9BACT</name>
<feature type="transmembrane region" description="Helical" evidence="1">
    <location>
        <begin position="66"/>
        <end position="87"/>
    </location>
</feature>
<proteinExistence type="predicted"/>
<dbReference type="Proteomes" id="UP000034048">
    <property type="component" value="Unassembled WGS sequence"/>
</dbReference>
<accession>A0A0G0NK15</accession>
<keyword evidence="1" id="KW-0472">Membrane</keyword>
<reference evidence="2 3" key="1">
    <citation type="journal article" date="2015" name="Nature">
        <title>rRNA introns, odd ribosomes, and small enigmatic genomes across a large radiation of phyla.</title>
        <authorList>
            <person name="Brown C.T."/>
            <person name="Hug L.A."/>
            <person name="Thomas B.C."/>
            <person name="Sharon I."/>
            <person name="Castelle C.J."/>
            <person name="Singh A."/>
            <person name="Wilkins M.J."/>
            <person name="Williams K.H."/>
            <person name="Banfield J.F."/>
        </authorList>
    </citation>
    <scope>NUCLEOTIDE SEQUENCE [LARGE SCALE GENOMIC DNA]</scope>
</reference>
<sequence length="91" mass="10007">MGGNKATGNSCNVVVIYAAITIAIIIISDLLGAWGQTWPKLVILLMALYTLLTPIKPYLGKQRRLVTWLMALVSVLLFLGIIIFFLANNVF</sequence>
<keyword evidence="1" id="KW-1133">Transmembrane helix</keyword>
<dbReference type="AlphaFoldDB" id="A0A0G0NK15"/>
<evidence type="ECO:0000256" key="1">
    <source>
        <dbReference type="SAM" id="Phobius"/>
    </source>
</evidence>
<feature type="transmembrane region" description="Helical" evidence="1">
    <location>
        <begin position="41"/>
        <end position="59"/>
    </location>
</feature>
<keyword evidence="1" id="KW-0812">Transmembrane</keyword>
<organism evidence="2 3">
    <name type="scientific">Candidatus Falkowbacteria bacterium GW2011_GWA2_39_24</name>
    <dbReference type="NCBI Taxonomy" id="1618634"/>
    <lineage>
        <taxon>Bacteria</taxon>
        <taxon>Candidatus Falkowiibacteriota</taxon>
    </lineage>
</organism>
<feature type="transmembrane region" description="Helical" evidence="1">
    <location>
        <begin position="12"/>
        <end position="35"/>
    </location>
</feature>
<evidence type="ECO:0000313" key="2">
    <source>
        <dbReference type="EMBL" id="KKR13131.1"/>
    </source>
</evidence>
<gene>
    <name evidence="2" type="ORF">UT42_C0052G0007</name>
</gene>
<evidence type="ECO:0000313" key="3">
    <source>
        <dbReference type="Proteomes" id="UP000034048"/>
    </source>
</evidence>
<dbReference type="EMBL" id="LBWS01000052">
    <property type="protein sequence ID" value="KKR13131.1"/>
    <property type="molecule type" value="Genomic_DNA"/>
</dbReference>
<protein>
    <submittedName>
        <fullName evidence="2">Uncharacterized protein</fullName>
    </submittedName>
</protein>
<comment type="caution">
    <text evidence="2">The sequence shown here is derived from an EMBL/GenBank/DDBJ whole genome shotgun (WGS) entry which is preliminary data.</text>
</comment>